<dbReference type="InterPro" id="IPR010982">
    <property type="entry name" value="Lambda_DNA-bd_dom_sf"/>
</dbReference>
<sequence length="94" mass="10861">MRSTRNYTALKIESTLLNAINIHGTENIAKAIGLDRSQISRWKKSHIPKFARFLAYIGYGIEDDDLRRLASEVAKLLIKEMRADPDYPARKREE</sequence>
<accession>A0ABX0RKK8</accession>
<reference evidence="1 2" key="1">
    <citation type="journal article" date="2019" name="bioRxiv">
        <title>Bacteria contribute to plant secondary compound degradation in a generalist herbivore system.</title>
        <authorList>
            <person name="Francoeur C.B."/>
            <person name="Khadempour L."/>
            <person name="Moreira-Soto R.D."/>
            <person name="Gotting K."/>
            <person name="Book A.J."/>
            <person name="Pinto-Tomas A.A."/>
            <person name="Keefover-Ring K."/>
            <person name="Currie C.R."/>
        </authorList>
    </citation>
    <scope>NUCLEOTIDE SEQUENCE [LARGE SCALE GENOMIC DNA]</scope>
    <source>
        <strain evidence="1">Al-1710</strain>
    </source>
</reference>
<dbReference type="RefSeq" id="WP_166718836.1">
    <property type="nucleotide sequence ID" value="NZ_VWXC01000001.1"/>
</dbReference>
<name>A0ABX0RKK8_9GAMM</name>
<gene>
    <name evidence="1" type="ORF">F3J37_01370</name>
</gene>
<dbReference type="Proteomes" id="UP001515780">
    <property type="component" value="Unassembled WGS sequence"/>
</dbReference>
<dbReference type="InterPro" id="IPR007933">
    <property type="entry name" value="Transcrpt_activ_CII"/>
</dbReference>
<dbReference type="EMBL" id="VWXC01000001">
    <property type="protein sequence ID" value="NIG17327.1"/>
    <property type="molecule type" value="Genomic_DNA"/>
</dbReference>
<comment type="caution">
    <text evidence="1">The sequence shown here is derived from an EMBL/GenBank/DDBJ whole genome shotgun (WGS) entry which is preliminary data.</text>
</comment>
<evidence type="ECO:0000313" key="1">
    <source>
        <dbReference type="EMBL" id="NIG17327.1"/>
    </source>
</evidence>
<dbReference type="SUPFAM" id="SSF47413">
    <property type="entry name" value="lambda repressor-like DNA-binding domains"/>
    <property type="match status" value="1"/>
</dbReference>
<dbReference type="Pfam" id="PF05269">
    <property type="entry name" value="Phage_CII"/>
    <property type="match status" value="1"/>
</dbReference>
<protein>
    <submittedName>
        <fullName evidence="1">Uncharacterized protein</fullName>
    </submittedName>
</protein>
<evidence type="ECO:0000313" key="2">
    <source>
        <dbReference type="Proteomes" id="UP001515780"/>
    </source>
</evidence>
<organism evidence="1 2">
    <name type="scientific">Candidatus Pantoea communis</name>
    <dbReference type="NCBI Taxonomy" id="2608354"/>
    <lineage>
        <taxon>Bacteria</taxon>
        <taxon>Pseudomonadati</taxon>
        <taxon>Pseudomonadota</taxon>
        <taxon>Gammaproteobacteria</taxon>
        <taxon>Enterobacterales</taxon>
        <taxon>Erwiniaceae</taxon>
        <taxon>Pantoea</taxon>
    </lineage>
</organism>
<keyword evidence="2" id="KW-1185">Reference proteome</keyword>
<dbReference type="Gene3D" id="1.10.260.40">
    <property type="entry name" value="lambda repressor-like DNA-binding domains"/>
    <property type="match status" value="1"/>
</dbReference>
<proteinExistence type="predicted"/>